<dbReference type="PRINTS" id="PR00344">
    <property type="entry name" value="BCTRLSENSOR"/>
</dbReference>
<dbReference type="InterPro" id="IPR001789">
    <property type="entry name" value="Sig_transdc_resp-reg_receiver"/>
</dbReference>
<evidence type="ECO:0000313" key="13">
    <source>
        <dbReference type="EMBL" id="MBB6146576.1"/>
    </source>
</evidence>
<dbReference type="SUPFAM" id="SSF47384">
    <property type="entry name" value="Homodimeric domain of signal transducing histidine kinase"/>
    <property type="match status" value="1"/>
</dbReference>
<dbReference type="SMART" id="SM00260">
    <property type="entry name" value="CheW"/>
    <property type="match status" value="2"/>
</dbReference>
<dbReference type="Gene3D" id="3.40.50.2300">
    <property type="match status" value="1"/>
</dbReference>
<dbReference type="SUPFAM" id="SSF50341">
    <property type="entry name" value="CheW-like"/>
    <property type="match status" value="2"/>
</dbReference>
<dbReference type="InterPro" id="IPR008207">
    <property type="entry name" value="Sig_transdc_His_kin_Hpt_dom"/>
</dbReference>
<dbReference type="Pfam" id="PF02895">
    <property type="entry name" value="H-kinase_dim"/>
    <property type="match status" value="1"/>
</dbReference>
<dbReference type="EMBL" id="JACHEK010000010">
    <property type="protein sequence ID" value="MBB6146576.1"/>
    <property type="molecule type" value="Genomic_DNA"/>
</dbReference>
<dbReference type="GO" id="GO:0000155">
    <property type="term" value="F:phosphorelay sensor kinase activity"/>
    <property type="evidence" value="ECO:0007669"/>
    <property type="project" value="InterPro"/>
</dbReference>
<dbReference type="Pfam" id="PF00072">
    <property type="entry name" value="Response_reg"/>
    <property type="match status" value="1"/>
</dbReference>
<dbReference type="FunFam" id="3.30.565.10:FF:000016">
    <property type="entry name" value="Chemotaxis protein CheA, putative"/>
    <property type="match status" value="1"/>
</dbReference>
<dbReference type="Gene3D" id="3.30.565.10">
    <property type="entry name" value="Histidine kinase-like ATPase, C-terminal domain"/>
    <property type="match status" value="1"/>
</dbReference>
<comment type="caution">
    <text evidence="13">The sequence shown here is derived from an EMBL/GenBank/DDBJ whole genome shotgun (WGS) entry which is preliminary data.</text>
</comment>
<accession>A0A841JZ22</accession>
<keyword evidence="14" id="KW-1185">Reference proteome</keyword>
<dbReference type="Pfam" id="PF01584">
    <property type="entry name" value="CheW"/>
    <property type="match status" value="2"/>
</dbReference>
<feature type="domain" description="HPt" evidence="12">
    <location>
        <begin position="1"/>
        <end position="103"/>
    </location>
</feature>
<keyword evidence="4 13" id="KW-0808">Transferase</keyword>
<organism evidence="13 14">
    <name type="scientific">Silvibacterium bohemicum</name>
    <dbReference type="NCBI Taxonomy" id="1577686"/>
    <lineage>
        <taxon>Bacteria</taxon>
        <taxon>Pseudomonadati</taxon>
        <taxon>Acidobacteriota</taxon>
        <taxon>Terriglobia</taxon>
        <taxon>Terriglobales</taxon>
        <taxon>Acidobacteriaceae</taxon>
        <taxon>Silvibacterium</taxon>
    </lineage>
</organism>
<dbReference type="Pfam" id="PF01627">
    <property type="entry name" value="Hpt"/>
    <property type="match status" value="1"/>
</dbReference>
<keyword evidence="3 6" id="KW-0597">Phosphoprotein</keyword>
<dbReference type="EC" id="2.7.13.3" evidence="2"/>
<dbReference type="RefSeq" id="WP_082125631.1">
    <property type="nucleotide sequence ID" value="NZ_JACHEK010000010.1"/>
</dbReference>
<dbReference type="Gene3D" id="2.30.30.40">
    <property type="entry name" value="SH3 Domains"/>
    <property type="match status" value="1"/>
</dbReference>
<feature type="domain" description="Histidine kinase" evidence="9">
    <location>
        <begin position="246"/>
        <end position="451"/>
    </location>
</feature>
<comment type="caution">
    <text evidence="7">Lacks conserved residue(s) required for the propagation of feature annotation.</text>
</comment>
<dbReference type="InterPro" id="IPR004105">
    <property type="entry name" value="CheA-like_dim"/>
</dbReference>
<dbReference type="CDD" id="cd00088">
    <property type="entry name" value="HPT"/>
    <property type="match status" value="1"/>
</dbReference>
<dbReference type="SMART" id="SM00073">
    <property type="entry name" value="HPT"/>
    <property type="match status" value="1"/>
</dbReference>
<dbReference type="Pfam" id="PF02518">
    <property type="entry name" value="HATPase_c"/>
    <property type="match status" value="1"/>
</dbReference>
<dbReference type="GO" id="GO:0006935">
    <property type="term" value="P:chemotaxis"/>
    <property type="evidence" value="ECO:0007669"/>
    <property type="project" value="InterPro"/>
</dbReference>
<feature type="compositionally biased region" description="Basic and acidic residues" evidence="8">
    <location>
        <begin position="166"/>
        <end position="176"/>
    </location>
</feature>
<dbReference type="SUPFAM" id="SSF52172">
    <property type="entry name" value="CheY-like"/>
    <property type="match status" value="1"/>
</dbReference>
<dbReference type="PROSITE" id="PS50109">
    <property type="entry name" value="HIS_KIN"/>
    <property type="match status" value="1"/>
</dbReference>
<dbReference type="PROSITE" id="PS50851">
    <property type="entry name" value="CHEW"/>
    <property type="match status" value="2"/>
</dbReference>
<dbReference type="InterPro" id="IPR036097">
    <property type="entry name" value="HisK_dim/P_sf"/>
</dbReference>
<keyword evidence="5 13" id="KW-0418">Kinase</keyword>
<dbReference type="CDD" id="cd00156">
    <property type="entry name" value="REC"/>
    <property type="match status" value="1"/>
</dbReference>
<evidence type="ECO:0000259" key="12">
    <source>
        <dbReference type="PROSITE" id="PS50894"/>
    </source>
</evidence>
<dbReference type="SMART" id="SM01231">
    <property type="entry name" value="H-kinase_dim"/>
    <property type="match status" value="1"/>
</dbReference>
<name>A0A841JZ22_9BACT</name>
<dbReference type="InterPro" id="IPR036641">
    <property type="entry name" value="HPT_dom_sf"/>
</dbReference>
<dbReference type="InterPro" id="IPR011006">
    <property type="entry name" value="CheY-like_superfamily"/>
</dbReference>
<dbReference type="InterPro" id="IPR003594">
    <property type="entry name" value="HATPase_dom"/>
</dbReference>
<dbReference type="InterPro" id="IPR036890">
    <property type="entry name" value="HATPase_C_sf"/>
</dbReference>
<feature type="modified residue" description="Phosphohistidine" evidence="6">
    <location>
        <position position="46"/>
    </location>
</feature>
<dbReference type="PANTHER" id="PTHR43395">
    <property type="entry name" value="SENSOR HISTIDINE KINASE CHEA"/>
    <property type="match status" value="1"/>
</dbReference>
<dbReference type="Gene3D" id="2.40.50.180">
    <property type="entry name" value="CheA-289, Domain 4"/>
    <property type="match status" value="1"/>
</dbReference>
<dbReference type="SUPFAM" id="SSF47226">
    <property type="entry name" value="Histidine-containing phosphotransfer domain, HPT domain"/>
    <property type="match status" value="1"/>
</dbReference>
<feature type="region of interest" description="Disordered" evidence="8">
    <location>
        <begin position="159"/>
        <end position="201"/>
    </location>
</feature>
<evidence type="ECO:0000256" key="5">
    <source>
        <dbReference type="ARBA" id="ARBA00022777"/>
    </source>
</evidence>
<dbReference type="SMART" id="SM00387">
    <property type="entry name" value="HATPase_c"/>
    <property type="match status" value="1"/>
</dbReference>
<evidence type="ECO:0000259" key="10">
    <source>
        <dbReference type="PROSITE" id="PS50110"/>
    </source>
</evidence>
<dbReference type="PANTHER" id="PTHR43395:SF1">
    <property type="entry name" value="CHEMOTAXIS PROTEIN CHEA"/>
    <property type="match status" value="1"/>
</dbReference>
<evidence type="ECO:0000256" key="6">
    <source>
        <dbReference type="PROSITE-ProRule" id="PRU00110"/>
    </source>
</evidence>
<dbReference type="InterPro" id="IPR005467">
    <property type="entry name" value="His_kinase_dom"/>
</dbReference>
<dbReference type="SMART" id="SM00448">
    <property type="entry name" value="REC"/>
    <property type="match status" value="1"/>
</dbReference>
<comment type="catalytic activity">
    <reaction evidence="1">
        <text>ATP + protein L-histidine = ADP + protein N-phospho-L-histidine.</text>
        <dbReference type="EC" id="2.7.13.3"/>
    </reaction>
</comment>
<dbReference type="PROSITE" id="PS50110">
    <property type="entry name" value="RESPONSE_REGULATORY"/>
    <property type="match status" value="1"/>
</dbReference>
<evidence type="ECO:0000256" key="8">
    <source>
        <dbReference type="SAM" id="MobiDB-lite"/>
    </source>
</evidence>
<evidence type="ECO:0000256" key="7">
    <source>
        <dbReference type="PROSITE-ProRule" id="PRU00169"/>
    </source>
</evidence>
<reference evidence="13 14" key="1">
    <citation type="submission" date="2020-08" db="EMBL/GenBank/DDBJ databases">
        <title>Genomic Encyclopedia of Type Strains, Phase IV (KMG-IV): sequencing the most valuable type-strain genomes for metagenomic binning, comparative biology and taxonomic classification.</title>
        <authorList>
            <person name="Goeker M."/>
        </authorList>
    </citation>
    <scope>NUCLEOTIDE SEQUENCE [LARGE SCALE GENOMIC DNA]</scope>
    <source>
        <strain evidence="13 14">DSM 103733</strain>
    </source>
</reference>
<evidence type="ECO:0000256" key="1">
    <source>
        <dbReference type="ARBA" id="ARBA00000085"/>
    </source>
</evidence>
<dbReference type="Gene3D" id="1.10.287.560">
    <property type="entry name" value="Histidine kinase CheA-like, homodimeric domain"/>
    <property type="match status" value="1"/>
</dbReference>
<dbReference type="InterPro" id="IPR036061">
    <property type="entry name" value="CheW-like_dom_sf"/>
</dbReference>
<dbReference type="InterPro" id="IPR037006">
    <property type="entry name" value="CheA-like_homodim_sf"/>
</dbReference>
<evidence type="ECO:0000259" key="11">
    <source>
        <dbReference type="PROSITE" id="PS50851"/>
    </source>
</evidence>
<feature type="domain" description="CheW-like" evidence="11">
    <location>
        <begin position="624"/>
        <end position="758"/>
    </location>
</feature>
<proteinExistence type="predicted"/>
<protein>
    <recommendedName>
        <fullName evidence="2">histidine kinase</fullName>
        <ecNumber evidence="2">2.7.13.3</ecNumber>
    </recommendedName>
</protein>
<dbReference type="CDD" id="cd16916">
    <property type="entry name" value="HATPase_CheA-like"/>
    <property type="match status" value="1"/>
</dbReference>
<dbReference type="GO" id="GO:0005737">
    <property type="term" value="C:cytoplasm"/>
    <property type="evidence" value="ECO:0007669"/>
    <property type="project" value="InterPro"/>
</dbReference>
<dbReference type="Proteomes" id="UP000538666">
    <property type="component" value="Unassembled WGS sequence"/>
</dbReference>
<evidence type="ECO:0000259" key="9">
    <source>
        <dbReference type="PROSITE" id="PS50109"/>
    </source>
</evidence>
<evidence type="ECO:0000256" key="2">
    <source>
        <dbReference type="ARBA" id="ARBA00012438"/>
    </source>
</evidence>
<dbReference type="OrthoDB" id="9803176at2"/>
<dbReference type="Gene3D" id="1.20.120.160">
    <property type="entry name" value="HPT domain"/>
    <property type="match status" value="1"/>
</dbReference>
<sequence length="911" mass="98492">MVQDEDVREFLIESNENLANLDRQLVELEERPEDASLIAEVFRTVHTIKGTSGFFGFDKLGAITHVAENILSQLRERQRALTPQVASLILETVDAVKVILTNIEATGNEGDNAYPDLCLRLEAVYRGESGAAQRVVEAADAIAIVAPLSDAPIPPMAAVQLPSEPLPEKSAKEESAKAAAPSFIASDSKPRSEDSAAPSSNLADSTIRVDVQLLDKLMNLVGELVLARNQLLQDVSTEASHLSGASQRLNLITSELQEGVMKMRMQPIGVVWNKLPRVVRDLAAECGKKIQLEMEGAETELDKTIIEAIKDPLTHIVRNSCDHGIELPELRLQRGKHAAGKILLRAFHEGGHVNIEISDDGGGIDAQRVKAKALEKGLLRPEQLNQISDREATQLIFQPGFSTSAKVTNISGRGVGMDVVKTNVEKIGGSVDIYNNPRAGTTVRIKIPLTLAIIPGLVVTVEGSVTGGGDLSCRQRFVIPQANLLELVRIEGEAKLTQVQDIHGTPVYQHRGKLLPLADLNRVLGMTRPPGAREVMNIVVLQMDDRQLGLVVDHISDTQEIVVKPLSKELKGLNCYVGATIMGDGKVALILDVAGIARLAGIGPRARETSSAAAESMERAQASTQRLLLFSAGRHGRLAAPLALVSRLEEFPASRVEYAAGRPALHYRGRILPLVHLESALNGSESASFAEGGSVLVIVFSDGVRSLGLVVDRILDITEGAITVSRASSTPGLLGSALVADALTDFVDLHALVKLCGDDWLEAPPKSGKVAPSVLLVEPALMAREMLRSYLEISGYRVFESTGVPDAITRLLRGGIDAVVTALDLEEEDGWELLEAIRGNDLLKGLPVIGLSNHDNHPHRHGDLRFERIESVADREGLLQSIDSLLRQIDADREPDVEYQPDREPVFLGHR</sequence>
<evidence type="ECO:0000313" key="14">
    <source>
        <dbReference type="Proteomes" id="UP000538666"/>
    </source>
</evidence>
<evidence type="ECO:0000256" key="4">
    <source>
        <dbReference type="ARBA" id="ARBA00022679"/>
    </source>
</evidence>
<dbReference type="AlphaFoldDB" id="A0A841JZ22"/>
<feature type="domain" description="CheW-like" evidence="11">
    <location>
        <begin position="460"/>
        <end position="602"/>
    </location>
</feature>
<evidence type="ECO:0000256" key="3">
    <source>
        <dbReference type="ARBA" id="ARBA00022553"/>
    </source>
</evidence>
<gene>
    <name evidence="13" type="ORF">HNQ77_004555</name>
</gene>
<feature type="domain" description="Response regulatory" evidence="10">
    <location>
        <begin position="773"/>
        <end position="886"/>
    </location>
</feature>
<dbReference type="InterPro" id="IPR004358">
    <property type="entry name" value="Sig_transdc_His_kin-like_C"/>
</dbReference>
<dbReference type="InterPro" id="IPR051315">
    <property type="entry name" value="Bact_Chemotaxis_CheA"/>
</dbReference>
<dbReference type="PROSITE" id="PS50894">
    <property type="entry name" value="HPT"/>
    <property type="match status" value="1"/>
</dbReference>
<dbReference type="InterPro" id="IPR002545">
    <property type="entry name" value="CheW-lke_dom"/>
</dbReference>
<dbReference type="SUPFAM" id="SSF55874">
    <property type="entry name" value="ATPase domain of HSP90 chaperone/DNA topoisomerase II/histidine kinase"/>
    <property type="match status" value="1"/>
</dbReference>